<keyword evidence="2" id="KW-1185">Reference proteome</keyword>
<dbReference type="InterPro" id="IPR023393">
    <property type="entry name" value="START-like_dom_sf"/>
</dbReference>
<evidence type="ECO:0000313" key="1">
    <source>
        <dbReference type="EMBL" id="WGW11438.1"/>
    </source>
</evidence>
<organism evidence="1 2">
    <name type="scientific">Saxibacter everestensis</name>
    <dbReference type="NCBI Taxonomy" id="2909229"/>
    <lineage>
        <taxon>Bacteria</taxon>
        <taxon>Bacillati</taxon>
        <taxon>Actinomycetota</taxon>
        <taxon>Actinomycetes</taxon>
        <taxon>Micrococcales</taxon>
        <taxon>Brevibacteriaceae</taxon>
        <taxon>Saxibacter</taxon>
    </lineage>
</organism>
<sequence>MAVSFECSTRSTLSQQRLFDLSRDIDVHVDSMSDSGERAVAGVQKGLIGAGQQVTWRAWHFGLPLRMTSKITEMHEPDSFTDEQVRGPFRYFRHIHEVHPDGSGSVLIDRVSFAAPFGVLGRIVERLVLGSYIRRLIEKRNRFLRGVDDY</sequence>
<dbReference type="Gene3D" id="3.30.530.20">
    <property type="match status" value="1"/>
</dbReference>
<dbReference type="EMBL" id="CP090958">
    <property type="protein sequence ID" value="WGW11438.1"/>
    <property type="molecule type" value="Genomic_DNA"/>
</dbReference>
<gene>
    <name evidence="1" type="ORF">LWF01_15290</name>
</gene>
<dbReference type="CDD" id="cd07820">
    <property type="entry name" value="SRPBCC_3"/>
    <property type="match status" value="1"/>
</dbReference>
<dbReference type="SUPFAM" id="SSF55961">
    <property type="entry name" value="Bet v1-like"/>
    <property type="match status" value="1"/>
</dbReference>
<name>A0ABY8QR14_9MICO</name>
<dbReference type="RefSeq" id="WP_349638228.1">
    <property type="nucleotide sequence ID" value="NZ_CP090958.1"/>
</dbReference>
<protein>
    <submittedName>
        <fullName evidence="1">SRPBCC family protein</fullName>
    </submittedName>
</protein>
<reference evidence="1 2" key="1">
    <citation type="submission" date="2023-05" db="EMBL/GenBank/DDBJ databases">
        <title>Lithophilousrod everest ZFBP1038 complete genpme.</title>
        <authorList>
            <person name="Tian M."/>
        </authorList>
    </citation>
    <scope>NUCLEOTIDE SEQUENCE [LARGE SCALE GENOMIC DNA]</scope>
    <source>
        <strain evidence="1 2">ZFBP1038</strain>
    </source>
</reference>
<dbReference type="Proteomes" id="UP001209083">
    <property type="component" value="Chromosome"/>
</dbReference>
<evidence type="ECO:0000313" key="2">
    <source>
        <dbReference type="Proteomes" id="UP001209083"/>
    </source>
</evidence>
<accession>A0ABY8QR14</accession>
<proteinExistence type="predicted"/>